<keyword evidence="2" id="KW-0813">Transport</keyword>
<dbReference type="GO" id="GO:0016887">
    <property type="term" value="F:ATP hydrolysis activity"/>
    <property type="evidence" value="ECO:0007669"/>
    <property type="project" value="InterPro"/>
</dbReference>
<keyword evidence="4" id="KW-0997">Cell inner membrane</keyword>
<evidence type="ECO:0000256" key="8">
    <source>
        <dbReference type="ARBA" id="ARBA00022840"/>
    </source>
</evidence>
<evidence type="ECO:0000256" key="2">
    <source>
        <dbReference type="ARBA" id="ARBA00022448"/>
    </source>
</evidence>
<evidence type="ECO:0000256" key="11">
    <source>
        <dbReference type="SAM" id="MobiDB-lite"/>
    </source>
</evidence>
<protein>
    <submittedName>
        <fullName evidence="13">Monosaccharide-transporting ATPase</fullName>
        <ecNumber evidence="13">3.6.3.17</ecNumber>
    </submittedName>
</protein>
<dbReference type="PROSITE" id="PS50893">
    <property type="entry name" value="ABC_TRANSPORTER_2"/>
    <property type="match status" value="2"/>
</dbReference>
<keyword evidence="10" id="KW-0472">Membrane</keyword>
<dbReference type="Proteomes" id="UP000002482">
    <property type="component" value="Chromosome"/>
</dbReference>
<dbReference type="InterPro" id="IPR003593">
    <property type="entry name" value="AAA+_ATPase"/>
</dbReference>
<dbReference type="CDD" id="cd03216">
    <property type="entry name" value="ABC_Carb_Monos_I"/>
    <property type="match status" value="1"/>
</dbReference>
<dbReference type="GO" id="GO:0005524">
    <property type="term" value="F:ATP binding"/>
    <property type="evidence" value="ECO:0007669"/>
    <property type="project" value="UniProtKB-KW"/>
</dbReference>
<dbReference type="GO" id="GO:0005886">
    <property type="term" value="C:plasma membrane"/>
    <property type="evidence" value="ECO:0007669"/>
    <property type="project" value="UniProtKB-SubCell"/>
</dbReference>
<feature type="region of interest" description="Disordered" evidence="11">
    <location>
        <begin position="520"/>
        <end position="542"/>
    </location>
</feature>
<dbReference type="AlphaFoldDB" id="F0Q4C8"/>
<dbReference type="HOGENOM" id="CLU_000604_92_2_4"/>
<dbReference type="InterPro" id="IPR050107">
    <property type="entry name" value="ABC_carbohydrate_import_ATPase"/>
</dbReference>
<evidence type="ECO:0000256" key="6">
    <source>
        <dbReference type="ARBA" id="ARBA00022737"/>
    </source>
</evidence>
<dbReference type="Pfam" id="PF00005">
    <property type="entry name" value="ABC_tran"/>
    <property type="match status" value="2"/>
</dbReference>
<evidence type="ECO:0000256" key="1">
    <source>
        <dbReference type="ARBA" id="ARBA00004202"/>
    </source>
</evidence>
<dbReference type="PROSITE" id="PS00211">
    <property type="entry name" value="ABC_TRANSPORTER_1"/>
    <property type="match status" value="1"/>
</dbReference>
<evidence type="ECO:0000256" key="10">
    <source>
        <dbReference type="ARBA" id="ARBA00023136"/>
    </source>
</evidence>
<keyword evidence="6" id="KW-0677">Repeat</keyword>
<dbReference type="SUPFAM" id="SSF52540">
    <property type="entry name" value="P-loop containing nucleoside triphosphate hydrolases"/>
    <property type="match status" value="2"/>
</dbReference>
<comment type="subcellular location">
    <subcellularLocation>
        <location evidence="1">Cell membrane</location>
        <topology evidence="1">Peripheral membrane protein</topology>
    </subcellularLocation>
</comment>
<evidence type="ECO:0000313" key="13">
    <source>
        <dbReference type="EMBL" id="ADX47958.1"/>
    </source>
</evidence>
<dbReference type="InterPro" id="IPR017871">
    <property type="entry name" value="ABC_transporter-like_CS"/>
</dbReference>
<dbReference type="EMBL" id="CP002521">
    <property type="protein sequence ID" value="ADX47958.1"/>
    <property type="molecule type" value="Genomic_DNA"/>
</dbReference>
<keyword evidence="3" id="KW-1003">Cell membrane</keyword>
<dbReference type="KEGG" id="aaa:Acav_4068"/>
<dbReference type="Gene3D" id="3.40.50.300">
    <property type="entry name" value="P-loop containing nucleotide triphosphate hydrolases"/>
    <property type="match status" value="2"/>
</dbReference>
<gene>
    <name evidence="13" type="ordered locus">Acav_4068</name>
</gene>
<evidence type="ECO:0000259" key="12">
    <source>
        <dbReference type="PROSITE" id="PS50893"/>
    </source>
</evidence>
<evidence type="ECO:0000256" key="7">
    <source>
        <dbReference type="ARBA" id="ARBA00022741"/>
    </source>
</evidence>
<dbReference type="PANTHER" id="PTHR43790:SF3">
    <property type="entry name" value="D-ALLOSE IMPORT ATP-BINDING PROTEIN ALSA-RELATED"/>
    <property type="match status" value="1"/>
</dbReference>
<proteinExistence type="predicted"/>
<dbReference type="CDD" id="cd03215">
    <property type="entry name" value="ABC_Carb_Monos_II"/>
    <property type="match status" value="1"/>
</dbReference>
<keyword evidence="14" id="KW-1185">Reference proteome</keyword>
<feature type="domain" description="ABC transporter" evidence="12">
    <location>
        <begin position="20"/>
        <end position="256"/>
    </location>
</feature>
<evidence type="ECO:0000256" key="4">
    <source>
        <dbReference type="ARBA" id="ARBA00022519"/>
    </source>
</evidence>
<name>F0Q4C8_PARA1</name>
<evidence type="ECO:0000256" key="3">
    <source>
        <dbReference type="ARBA" id="ARBA00022475"/>
    </source>
</evidence>
<sequence>MADHSSPIAAAPAPASVPLLEMLGVGKDYGPTTVLHGVTLSLHAGEVLALTGENGAGKSTLSKILCGLEPATRGSLRLAGQPYAPSSRRDAERQGVRMVMQELGLVPTLTVAENLLMGRLPHRMGWLRRRALHDAARAQLAKIGLTGIDPATPVSRLGIGQQQMVEIARNLQDDTRILVLDEPTAMLTPRETNYLFEQIARLTARGVAIIYVSHRLEELRRIADRVAVLRDGALVDARPMAGLSEADLVQRMVGRAVNDLEHRPRRTAGPVVMRVDGIGRGTAVQDVSLALRAGEVFGIAGLVGSGRTELLRLLFGADRADRGSVTLAAGSTASGDAAERTHERGFRSPLAAIAAGIGLVSEDRKSQGLLLSQPIRVNATLSDLSAVSRAGWLRRAHENAVVQGFIRTLRVRCRGPEQPVEQLSGGNQQKVVFARWLHRDGRVLLLDEPTRGVDVGARADLYAELDRMAAEGRALLMVSSDLRELMAMADRIGVMSGGRLVAVFERGEWTEQSLLAAAFSEAEDRPRAEGAGSASPLSPASA</sequence>
<keyword evidence="7" id="KW-0547">Nucleotide-binding</keyword>
<dbReference type="PANTHER" id="PTHR43790">
    <property type="entry name" value="CARBOHYDRATE TRANSPORT ATP-BINDING PROTEIN MG119-RELATED"/>
    <property type="match status" value="1"/>
</dbReference>
<dbReference type="EC" id="3.6.3.17" evidence="13"/>
<keyword evidence="13" id="KW-0378">Hydrolase</keyword>
<feature type="compositionally biased region" description="Low complexity" evidence="11">
    <location>
        <begin position="530"/>
        <end position="542"/>
    </location>
</feature>
<dbReference type="InterPro" id="IPR003439">
    <property type="entry name" value="ABC_transporter-like_ATP-bd"/>
</dbReference>
<dbReference type="SMART" id="SM00382">
    <property type="entry name" value="AAA"/>
    <property type="match status" value="2"/>
</dbReference>
<evidence type="ECO:0000256" key="9">
    <source>
        <dbReference type="ARBA" id="ARBA00022967"/>
    </source>
</evidence>
<organism evidence="13 14">
    <name type="scientific">Paracidovorax avenae (strain ATCC 19860 / DSM 7227 / CCUG 15838 / JCM 20985 / LMG 2117 / NCPPB 1011)</name>
    <name type="common">Acidovorax avenae</name>
    <dbReference type="NCBI Taxonomy" id="643561"/>
    <lineage>
        <taxon>Bacteria</taxon>
        <taxon>Pseudomonadati</taxon>
        <taxon>Pseudomonadota</taxon>
        <taxon>Betaproteobacteria</taxon>
        <taxon>Burkholderiales</taxon>
        <taxon>Comamonadaceae</taxon>
        <taxon>Paracidovorax</taxon>
    </lineage>
</organism>
<dbReference type="FunFam" id="3.40.50.300:FF:000127">
    <property type="entry name" value="Ribose import ATP-binding protein RbsA"/>
    <property type="match status" value="1"/>
</dbReference>
<accession>F0Q4C8</accession>
<keyword evidence="9" id="KW-1278">Translocase</keyword>
<dbReference type="OrthoDB" id="9776369at2"/>
<evidence type="ECO:0000313" key="14">
    <source>
        <dbReference type="Proteomes" id="UP000002482"/>
    </source>
</evidence>
<keyword evidence="8" id="KW-0067">ATP-binding</keyword>
<keyword evidence="5" id="KW-0762">Sugar transport</keyword>
<dbReference type="GeneID" id="34239386"/>
<reference evidence="13" key="1">
    <citation type="submission" date="2011-02" db="EMBL/GenBank/DDBJ databases">
        <title>Complete sequence of Acidovorax avenae subsp. avenae ATCC 19860.</title>
        <authorList>
            <consortium name="US DOE Joint Genome Institute"/>
            <person name="Lucas S."/>
            <person name="Copeland A."/>
            <person name="Lapidus A."/>
            <person name="Cheng J.-F."/>
            <person name="Goodwin L."/>
            <person name="Pitluck S."/>
            <person name="Chertkov O."/>
            <person name="Held B."/>
            <person name="Detter J.C."/>
            <person name="Han C."/>
            <person name="Tapia R."/>
            <person name="Land M."/>
            <person name="Hauser L."/>
            <person name="Kyrpides N."/>
            <person name="Ivanova N."/>
            <person name="Ovchinnikova G."/>
            <person name="Pagani I."/>
            <person name="Gordon S."/>
            <person name="Woyke T."/>
        </authorList>
    </citation>
    <scope>NUCLEOTIDE SEQUENCE</scope>
    <source>
        <strain evidence="13">ATCC 19860</strain>
    </source>
</reference>
<dbReference type="RefSeq" id="WP_013596432.1">
    <property type="nucleotide sequence ID" value="NC_015138.1"/>
</dbReference>
<feature type="domain" description="ABC transporter" evidence="12">
    <location>
        <begin position="267"/>
        <end position="522"/>
    </location>
</feature>
<dbReference type="InterPro" id="IPR027417">
    <property type="entry name" value="P-loop_NTPase"/>
</dbReference>
<evidence type="ECO:0000256" key="5">
    <source>
        <dbReference type="ARBA" id="ARBA00022597"/>
    </source>
</evidence>